<reference evidence="14 15" key="1">
    <citation type="submission" date="2020-09" db="EMBL/GenBank/DDBJ databases">
        <authorList>
            <person name="Ashkenazy H."/>
        </authorList>
    </citation>
    <scope>NUCLEOTIDE SEQUENCE [LARGE SCALE GENOMIC DNA]</scope>
    <source>
        <strain evidence="15">cv. Cdm-0</strain>
    </source>
</reference>
<accession>A0A7G2DQ71</accession>
<comment type="cofactor">
    <cofactor evidence="1">
        <name>FAD</name>
        <dbReference type="ChEBI" id="CHEBI:57692"/>
    </cofactor>
</comment>
<evidence type="ECO:0000256" key="3">
    <source>
        <dbReference type="ARBA" id="ARBA00005466"/>
    </source>
</evidence>
<evidence type="ECO:0000256" key="10">
    <source>
        <dbReference type="ARBA" id="ARBA00023002"/>
    </source>
</evidence>
<dbReference type="InterPro" id="IPR036318">
    <property type="entry name" value="FAD-bd_PCMH-like_sf"/>
</dbReference>
<evidence type="ECO:0000259" key="13">
    <source>
        <dbReference type="PROSITE" id="PS51387"/>
    </source>
</evidence>
<feature type="domain" description="FAD-binding PCMH-type" evidence="13">
    <location>
        <begin position="108"/>
        <end position="282"/>
    </location>
</feature>
<evidence type="ECO:0000256" key="5">
    <source>
        <dbReference type="ARBA" id="ARBA00022525"/>
    </source>
</evidence>
<sequence length="568" mass="63743">MANDKNHNRNLKTTCNYLYYRKHQIESNQKKKMKIFCLILFLISSFISTSLAVEPPPETIYQNFLQCFTNQTKAPPNSLADVVLPKTAAAFTPVLRAYIRNARFNTTATPKPAIVIAARSESHVQAAVICTKSLNIQLKTRSGGHDYEGVSYVSHVPFFVLDMSNLRNITVDPATESAWVGAGATLGEVYYRIWEKTKSHGFPAGVCPTVGAGGHISGGGYGNMIRKYGLSVDYVTDAKIVDVNGQVLDRKGMGEDLFWAINGGGGASFGVILAFKIKLVPVPPTVTVFRVEKNLDENATEMVHKWQFVAPKTDPGLFMRLLLQPVTRNKMQTVRASVVALFLGDQNTVMSMLTKEFPELGLKKENCTEMTWIQSVMWWANNDNATQIKPEILLDRNPDMATFGKRKSDFVEKEITKDGLDFLFKKMIEVGKIGLVFNPYGGIMSTVATTKTPFPHRKKLYKIQHSMNWKDPGTEAETSFLQKAKSFYSYMAPFVTKNPRHTYINYRDLDIGVNTPGPNSYRVAEVFGRMYFGENFDRLVKVKTAVDPQNFFRDEQSIPTLPGKPARR</sequence>
<comment type="similarity">
    <text evidence="3">Belongs to the oxygen-dependent FAD-linked oxidoreductase family.</text>
</comment>
<keyword evidence="6" id="KW-0285">Flavoprotein</keyword>
<protein>
    <submittedName>
        <fullName evidence="14">(thale cress) hypothetical protein</fullName>
    </submittedName>
</protein>
<evidence type="ECO:0000256" key="12">
    <source>
        <dbReference type="ARBA" id="ARBA00023180"/>
    </source>
</evidence>
<keyword evidence="10" id="KW-0560">Oxidoreductase</keyword>
<dbReference type="Pfam" id="PF01565">
    <property type="entry name" value="FAD_binding_4"/>
    <property type="match status" value="1"/>
</dbReference>
<evidence type="ECO:0000256" key="9">
    <source>
        <dbReference type="ARBA" id="ARBA00022827"/>
    </source>
</evidence>
<dbReference type="Gene3D" id="3.40.462.20">
    <property type="match status" value="1"/>
</dbReference>
<dbReference type="Gene3D" id="3.30.43.10">
    <property type="entry name" value="Uridine Diphospho-n-acetylenolpyruvylglucosamine Reductase, domain 2"/>
    <property type="match status" value="1"/>
</dbReference>
<organism evidence="14 15">
    <name type="scientific">Arabidopsis thaliana</name>
    <name type="common">Mouse-ear cress</name>
    <dbReference type="NCBI Taxonomy" id="3702"/>
    <lineage>
        <taxon>Eukaryota</taxon>
        <taxon>Viridiplantae</taxon>
        <taxon>Streptophyta</taxon>
        <taxon>Embryophyta</taxon>
        <taxon>Tracheophyta</taxon>
        <taxon>Spermatophyta</taxon>
        <taxon>Magnoliopsida</taxon>
        <taxon>eudicotyledons</taxon>
        <taxon>Gunneridae</taxon>
        <taxon>Pentapetalae</taxon>
        <taxon>rosids</taxon>
        <taxon>malvids</taxon>
        <taxon>Brassicales</taxon>
        <taxon>Brassicaceae</taxon>
        <taxon>Camelineae</taxon>
        <taxon>Arabidopsis</taxon>
    </lineage>
</organism>
<dbReference type="GO" id="GO:0016491">
    <property type="term" value="F:oxidoreductase activity"/>
    <property type="evidence" value="ECO:0007669"/>
    <property type="project" value="UniProtKB-KW"/>
</dbReference>
<evidence type="ECO:0000256" key="7">
    <source>
        <dbReference type="ARBA" id="ARBA00022729"/>
    </source>
</evidence>
<keyword evidence="4" id="KW-0134">Cell wall</keyword>
<dbReference type="EMBL" id="LR881466">
    <property type="protein sequence ID" value="CAD5312455.1"/>
    <property type="molecule type" value="Genomic_DNA"/>
</dbReference>
<evidence type="ECO:0000256" key="4">
    <source>
        <dbReference type="ARBA" id="ARBA00022512"/>
    </source>
</evidence>
<evidence type="ECO:0000313" key="14">
    <source>
        <dbReference type="EMBL" id="CAD5312455.1"/>
    </source>
</evidence>
<evidence type="ECO:0000256" key="2">
    <source>
        <dbReference type="ARBA" id="ARBA00004191"/>
    </source>
</evidence>
<gene>
    <name evidence="14" type="ORF">AT9943_LOCUS1001</name>
</gene>
<dbReference type="FunFam" id="3.30.43.10:FF:000004">
    <property type="entry name" value="Berberine bridge enzyme-like 15"/>
    <property type="match status" value="1"/>
</dbReference>
<keyword evidence="11" id="KW-1015">Disulfide bond</keyword>
<keyword evidence="9" id="KW-0274">FAD</keyword>
<keyword evidence="5" id="KW-0964">Secreted</keyword>
<dbReference type="InterPro" id="IPR016166">
    <property type="entry name" value="FAD-bd_PCMH"/>
</dbReference>
<evidence type="ECO:0000256" key="1">
    <source>
        <dbReference type="ARBA" id="ARBA00001974"/>
    </source>
</evidence>
<dbReference type="SUPFAM" id="SSF56176">
    <property type="entry name" value="FAD-binding/transporter-associated domain-like"/>
    <property type="match status" value="1"/>
</dbReference>
<dbReference type="Pfam" id="PF08031">
    <property type="entry name" value="BBE"/>
    <property type="match status" value="1"/>
</dbReference>
<dbReference type="AlphaFoldDB" id="A0A7G2DQ71"/>
<dbReference type="GO" id="GO:0071949">
    <property type="term" value="F:FAD binding"/>
    <property type="evidence" value="ECO:0007669"/>
    <property type="project" value="InterPro"/>
</dbReference>
<comment type="subcellular location">
    <subcellularLocation>
        <location evidence="2">Secreted</location>
        <location evidence="2">Cell wall</location>
    </subcellularLocation>
</comment>
<keyword evidence="12" id="KW-0325">Glycoprotein</keyword>
<dbReference type="InterPro" id="IPR016167">
    <property type="entry name" value="FAD-bd_PCMH_sub1"/>
</dbReference>
<name>A0A7G2DQ71_ARATH</name>
<evidence type="ECO:0000256" key="11">
    <source>
        <dbReference type="ARBA" id="ARBA00023157"/>
    </source>
</evidence>
<evidence type="ECO:0000256" key="6">
    <source>
        <dbReference type="ARBA" id="ARBA00022630"/>
    </source>
</evidence>
<evidence type="ECO:0000256" key="8">
    <source>
        <dbReference type="ARBA" id="ARBA00022741"/>
    </source>
</evidence>
<evidence type="ECO:0000313" key="15">
    <source>
        <dbReference type="Proteomes" id="UP000516314"/>
    </source>
</evidence>
<dbReference type="PANTHER" id="PTHR32448">
    <property type="entry name" value="OS08G0158400 PROTEIN"/>
    <property type="match status" value="1"/>
</dbReference>
<keyword evidence="7" id="KW-0732">Signal</keyword>
<dbReference type="PROSITE" id="PS51387">
    <property type="entry name" value="FAD_PCMH"/>
    <property type="match status" value="1"/>
</dbReference>
<keyword evidence="8" id="KW-0547">Nucleotide-binding</keyword>
<dbReference type="InterPro" id="IPR016169">
    <property type="entry name" value="FAD-bd_PCMH_sub2"/>
</dbReference>
<dbReference type="Gene3D" id="3.30.465.10">
    <property type="match status" value="1"/>
</dbReference>
<dbReference type="InterPro" id="IPR006094">
    <property type="entry name" value="Oxid_FAD_bind_N"/>
</dbReference>
<dbReference type="InterPro" id="IPR012951">
    <property type="entry name" value="BBE"/>
</dbReference>
<dbReference type="Proteomes" id="UP000516314">
    <property type="component" value="Chromosome 1"/>
</dbReference>
<proteinExistence type="inferred from homology"/>